<sequence>MKTAASTSTTKSAKKKATTASQPESNAQAQATLHPSHAQHTQALTEAAERIFREFLRKKGYRATPERDAVLREIYSDAGHFDADELFIRLKQKKYAISRATVYNTLELLVECNLVSQNSFGHKHLHYERTYGYEHHDHIVCNQCGEVFEFTNPQIEEQQQAVCRNLGFEIRQHTLQIFADCTKPDCEYKKRMGMITKP</sequence>
<name>A0A395M3C3_9BACT</name>
<dbReference type="InterPro" id="IPR002481">
    <property type="entry name" value="FUR"/>
</dbReference>
<keyword evidence="7 12" id="KW-0479">Metal-binding</keyword>
<dbReference type="GO" id="GO:0045892">
    <property type="term" value="P:negative regulation of DNA-templated transcription"/>
    <property type="evidence" value="ECO:0007669"/>
    <property type="project" value="TreeGrafter"/>
</dbReference>
<dbReference type="EMBL" id="PHFL01000007">
    <property type="protein sequence ID" value="RFM25305.1"/>
    <property type="molecule type" value="Genomic_DNA"/>
</dbReference>
<keyword evidence="10" id="KW-0238">DNA-binding</keyword>
<feature type="binding site" evidence="12">
    <location>
        <position position="141"/>
    </location>
    <ligand>
        <name>Zn(2+)</name>
        <dbReference type="ChEBI" id="CHEBI:29105"/>
    </ligand>
</feature>
<evidence type="ECO:0000256" key="7">
    <source>
        <dbReference type="ARBA" id="ARBA00022723"/>
    </source>
</evidence>
<evidence type="ECO:0000313" key="15">
    <source>
        <dbReference type="EMBL" id="RFM25305.1"/>
    </source>
</evidence>
<proteinExistence type="inferred from homology"/>
<dbReference type="GO" id="GO:0000976">
    <property type="term" value="F:transcription cis-regulatory region binding"/>
    <property type="evidence" value="ECO:0007669"/>
    <property type="project" value="TreeGrafter"/>
</dbReference>
<dbReference type="AlphaFoldDB" id="A0A395M3C3"/>
<comment type="similarity">
    <text evidence="2">Belongs to the Fur family.</text>
</comment>
<feature type="binding site" evidence="13">
    <location>
        <position position="137"/>
    </location>
    <ligand>
        <name>Fe cation</name>
        <dbReference type="ChEBI" id="CHEBI:24875"/>
    </ligand>
</feature>
<dbReference type="InterPro" id="IPR036390">
    <property type="entry name" value="WH_DNA-bd_sf"/>
</dbReference>
<keyword evidence="13" id="KW-0408">Iron</keyword>
<evidence type="ECO:0000256" key="1">
    <source>
        <dbReference type="ARBA" id="ARBA00004496"/>
    </source>
</evidence>
<feature type="compositionally biased region" description="Polar residues" evidence="14">
    <location>
        <begin position="22"/>
        <end position="43"/>
    </location>
</feature>
<reference evidence="15 16" key="1">
    <citation type="journal article" date="2011" name="ISME J.">
        <title>Community ecology of hot spring cyanobacterial mats: predominant populations and their functional potential.</title>
        <authorList>
            <person name="Klatt C.G."/>
            <person name="Wood J.M."/>
            <person name="Rusch D.B."/>
            <person name="Bateson M.M."/>
            <person name="Hamamura N."/>
            <person name="Heidelberg J.F."/>
            <person name="Grossman A.R."/>
            <person name="Bhaya D."/>
            <person name="Cohan F.M."/>
            <person name="Kuhl M."/>
            <person name="Bryant D.A."/>
            <person name="Ward D.M."/>
        </authorList>
    </citation>
    <scope>NUCLEOTIDE SEQUENCE [LARGE SCALE GENOMIC DNA]</scope>
    <source>
        <strain evidence="15">OS</strain>
    </source>
</reference>
<evidence type="ECO:0000256" key="9">
    <source>
        <dbReference type="ARBA" id="ARBA00023015"/>
    </source>
</evidence>
<feature type="binding site" evidence="13">
    <location>
        <position position="173"/>
    </location>
    <ligand>
        <name>Fe cation</name>
        <dbReference type="ChEBI" id="CHEBI:24875"/>
    </ligand>
</feature>
<evidence type="ECO:0000256" key="13">
    <source>
        <dbReference type="PIRSR" id="PIRSR602481-2"/>
    </source>
</evidence>
<protein>
    <recommendedName>
        <fullName evidence="4">Ferric uptake regulation protein</fullName>
    </recommendedName>
</protein>
<dbReference type="InterPro" id="IPR036388">
    <property type="entry name" value="WH-like_DNA-bd_sf"/>
</dbReference>
<dbReference type="GO" id="GO:0008270">
    <property type="term" value="F:zinc ion binding"/>
    <property type="evidence" value="ECO:0007669"/>
    <property type="project" value="TreeGrafter"/>
</dbReference>
<dbReference type="Pfam" id="PF01475">
    <property type="entry name" value="FUR"/>
    <property type="match status" value="1"/>
</dbReference>
<evidence type="ECO:0000256" key="4">
    <source>
        <dbReference type="ARBA" id="ARBA00020910"/>
    </source>
</evidence>
<evidence type="ECO:0000256" key="11">
    <source>
        <dbReference type="ARBA" id="ARBA00023163"/>
    </source>
</evidence>
<dbReference type="PANTHER" id="PTHR33202">
    <property type="entry name" value="ZINC UPTAKE REGULATION PROTEIN"/>
    <property type="match status" value="1"/>
</dbReference>
<evidence type="ECO:0000256" key="5">
    <source>
        <dbReference type="ARBA" id="ARBA00022490"/>
    </source>
</evidence>
<keyword evidence="8 12" id="KW-0862">Zinc</keyword>
<comment type="subcellular location">
    <subcellularLocation>
        <location evidence="1">Cytoplasm</location>
    </subcellularLocation>
</comment>
<dbReference type="GO" id="GO:0003700">
    <property type="term" value="F:DNA-binding transcription factor activity"/>
    <property type="evidence" value="ECO:0007669"/>
    <property type="project" value="InterPro"/>
</dbReference>
<keyword evidence="11" id="KW-0804">Transcription</keyword>
<dbReference type="Gene3D" id="1.10.10.10">
    <property type="entry name" value="Winged helix-like DNA-binding domain superfamily/Winged helix DNA-binding domain"/>
    <property type="match status" value="1"/>
</dbReference>
<evidence type="ECO:0000256" key="2">
    <source>
        <dbReference type="ARBA" id="ARBA00007957"/>
    </source>
</evidence>
<dbReference type="CDD" id="cd07153">
    <property type="entry name" value="Fur_like"/>
    <property type="match status" value="1"/>
</dbReference>
<dbReference type="Proteomes" id="UP000266389">
    <property type="component" value="Unassembled WGS sequence"/>
</dbReference>
<evidence type="ECO:0000256" key="3">
    <source>
        <dbReference type="ARBA" id="ARBA00011738"/>
    </source>
</evidence>
<feature type="binding site" evidence="12">
    <location>
        <position position="181"/>
    </location>
    <ligand>
        <name>Zn(2+)</name>
        <dbReference type="ChEBI" id="CHEBI:29105"/>
    </ligand>
</feature>
<keyword evidence="9" id="KW-0805">Transcription regulation</keyword>
<feature type="binding site" evidence="12">
    <location>
        <position position="186"/>
    </location>
    <ligand>
        <name>Zn(2+)</name>
        <dbReference type="ChEBI" id="CHEBI:29105"/>
    </ligand>
</feature>
<keyword evidence="6" id="KW-0678">Repressor</keyword>
<dbReference type="InterPro" id="IPR043135">
    <property type="entry name" value="Fur_C"/>
</dbReference>
<gene>
    <name evidence="15" type="ORF">D0433_01405</name>
</gene>
<comment type="subunit">
    <text evidence="3">Homodimer.</text>
</comment>
<dbReference type="PANTHER" id="PTHR33202:SF2">
    <property type="entry name" value="FERRIC UPTAKE REGULATION PROTEIN"/>
    <property type="match status" value="1"/>
</dbReference>
<feature type="compositionally biased region" description="Low complexity" evidence="14">
    <location>
        <begin position="1"/>
        <end position="11"/>
    </location>
</feature>
<comment type="cofactor">
    <cofactor evidence="13">
        <name>Mn(2+)</name>
        <dbReference type="ChEBI" id="CHEBI:29035"/>
    </cofactor>
    <cofactor evidence="13">
        <name>Fe(2+)</name>
        <dbReference type="ChEBI" id="CHEBI:29033"/>
    </cofactor>
    <text evidence="13">Binds 1 Mn(2+) or Fe(2+) ion per subunit.</text>
</comment>
<comment type="caution">
    <text evidence="15">The sequence shown here is derived from an EMBL/GenBank/DDBJ whole genome shotgun (WGS) entry which is preliminary data.</text>
</comment>
<comment type="cofactor">
    <cofactor evidence="12">
        <name>Zn(2+)</name>
        <dbReference type="ChEBI" id="CHEBI:29105"/>
    </cofactor>
    <text evidence="12">Binds 1 zinc ion per subunit.</text>
</comment>
<accession>A0A395M3C3</accession>
<dbReference type="SUPFAM" id="SSF46785">
    <property type="entry name" value="Winged helix' DNA-binding domain"/>
    <property type="match status" value="1"/>
</dbReference>
<evidence type="ECO:0000256" key="12">
    <source>
        <dbReference type="PIRSR" id="PIRSR602481-1"/>
    </source>
</evidence>
<organism evidence="15 16">
    <name type="scientific">Candidatus Thermochlorobacter aerophilus</name>
    <dbReference type="NCBI Taxonomy" id="1868324"/>
    <lineage>
        <taxon>Bacteria</taxon>
        <taxon>Pseudomonadati</taxon>
        <taxon>Chlorobiota</taxon>
        <taxon>Chlorobiia</taxon>
        <taxon>Chlorobiales</taxon>
        <taxon>Candidatus Thermochlorobacteriaceae</taxon>
        <taxon>Candidatus Thermochlorobacter</taxon>
    </lineage>
</organism>
<keyword evidence="5" id="KW-0963">Cytoplasm</keyword>
<feature type="binding site" evidence="12">
    <location>
        <position position="144"/>
    </location>
    <ligand>
        <name>Zn(2+)</name>
        <dbReference type="ChEBI" id="CHEBI:29105"/>
    </ligand>
</feature>
<evidence type="ECO:0000256" key="10">
    <source>
        <dbReference type="ARBA" id="ARBA00023125"/>
    </source>
</evidence>
<dbReference type="GO" id="GO:0005829">
    <property type="term" value="C:cytosol"/>
    <property type="evidence" value="ECO:0007669"/>
    <property type="project" value="TreeGrafter"/>
</dbReference>
<evidence type="ECO:0000256" key="8">
    <source>
        <dbReference type="ARBA" id="ARBA00022833"/>
    </source>
</evidence>
<feature type="binding site" evidence="13">
    <location>
        <position position="156"/>
    </location>
    <ligand>
        <name>Fe cation</name>
        <dbReference type="ChEBI" id="CHEBI:24875"/>
    </ligand>
</feature>
<dbReference type="GO" id="GO:1900376">
    <property type="term" value="P:regulation of secondary metabolite biosynthetic process"/>
    <property type="evidence" value="ECO:0007669"/>
    <property type="project" value="TreeGrafter"/>
</dbReference>
<dbReference type="Gene3D" id="3.30.1490.190">
    <property type="match status" value="1"/>
</dbReference>
<feature type="region of interest" description="Disordered" evidence="14">
    <location>
        <begin position="1"/>
        <end position="43"/>
    </location>
</feature>
<evidence type="ECO:0000256" key="6">
    <source>
        <dbReference type="ARBA" id="ARBA00022491"/>
    </source>
</evidence>
<feature type="binding site" evidence="13">
    <location>
        <position position="135"/>
    </location>
    <ligand>
        <name>Fe cation</name>
        <dbReference type="ChEBI" id="CHEBI:24875"/>
    </ligand>
</feature>
<evidence type="ECO:0000313" key="16">
    <source>
        <dbReference type="Proteomes" id="UP000266389"/>
    </source>
</evidence>
<evidence type="ECO:0000256" key="14">
    <source>
        <dbReference type="SAM" id="MobiDB-lite"/>
    </source>
</evidence>